<dbReference type="PANTHER" id="PTHR23534:SF1">
    <property type="entry name" value="MAJOR FACILITATOR SUPERFAMILY PROTEIN"/>
    <property type="match status" value="1"/>
</dbReference>
<keyword evidence="7" id="KW-1185">Reference proteome</keyword>
<reference evidence="6 7" key="1">
    <citation type="submission" date="2024-09" db="EMBL/GenBank/DDBJ databases">
        <title>Nodulacao em especies de Leguminosae Basais da Amazonia e Caracterizacao dos Rizobios e Bacterias Associadas aos Nodulos.</title>
        <authorList>
            <person name="Jambeiro I.C.A."/>
            <person name="Lopes I.S."/>
            <person name="Aguiar E.R.G.R."/>
            <person name="Santos A.F.J."/>
            <person name="Dos Santos J.M.F."/>
            <person name="Gross E."/>
        </authorList>
    </citation>
    <scope>NUCLEOTIDE SEQUENCE [LARGE SCALE GENOMIC DNA]</scope>
    <source>
        <strain evidence="6 7">BRUESC1165</strain>
    </source>
</reference>
<dbReference type="InterPro" id="IPR005828">
    <property type="entry name" value="MFS_sugar_transport-like"/>
</dbReference>
<keyword evidence="4 5" id="KW-0472">Membrane</keyword>
<accession>A0ABV6YFZ9</accession>
<feature type="transmembrane region" description="Helical" evidence="5">
    <location>
        <begin position="265"/>
        <end position="282"/>
    </location>
</feature>
<feature type="transmembrane region" description="Helical" evidence="5">
    <location>
        <begin position="96"/>
        <end position="117"/>
    </location>
</feature>
<dbReference type="EMBL" id="JBHOMY010000120">
    <property type="protein sequence ID" value="MFC1460010.1"/>
    <property type="molecule type" value="Genomic_DNA"/>
</dbReference>
<comment type="caution">
    <text evidence="6">The sequence shown here is derived from an EMBL/GenBank/DDBJ whole genome shotgun (WGS) entry which is preliminary data.</text>
</comment>
<feature type="transmembrane region" description="Helical" evidence="5">
    <location>
        <begin position="289"/>
        <end position="308"/>
    </location>
</feature>
<evidence type="ECO:0000313" key="7">
    <source>
        <dbReference type="Proteomes" id="UP001593940"/>
    </source>
</evidence>
<protein>
    <submittedName>
        <fullName evidence="6">MFS transporter</fullName>
    </submittedName>
</protein>
<evidence type="ECO:0000256" key="2">
    <source>
        <dbReference type="ARBA" id="ARBA00022692"/>
    </source>
</evidence>
<organism evidence="6 7">
    <name type="scientific">Microvirga arabica</name>
    <dbReference type="NCBI Taxonomy" id="1128671"/>
    <lineage>
        <taxon>Bacteria</taxon>
        <taxon>Pseudomonadati</taxon>
        <taxon>Pseudomonadota</taxon>
        <taxon>Alphaproteobacteria</taxon>
        <taxon>Hyphomicrobiales</taxon>
        <taxon>Methylobacteriaceae</taxon>
        <taxon>Microvirga</taxon>
    </lineage>
</organism>
<keyword evidence="2 5" id="KW-0812">Transmembrane</keyword>
<comment type="subcellular location">
    <subcellularLocation>
        <location evidence="1">Membrane</location>
    </subcellularLocation>
</comment>
<feature type="transmembrane region" description="Helical" evidence="5">
    <location>
        <begin position="123"/>
        <end position="141"/>
    </location>
</feature>
<gene>
    <name evidence="6" type="ORF">ACETIH_25565</name>
</gene>
<dbReference type="SUPFAM" id="SSF103473">
    <property type="entry name" value="MFS general substrate transporter"/>
    <property type="match status" value="1"/>
</dbReference>
<evidence type="ECO:0000313" key="6">
    <source>
        <dbReference type="EMBL" id="MFC1460010.1"/>
    </source>
</evidence>
<evidence type="ECO:0000256" key="5">
    <source>
        <dbReference type="SAM" id="Phobius"/>
    </source>
</evidence>
<name>A0ABV6YFZ9_9HYPH</name>
<feature type="transmembrane region" description="Helical" evidence="5">
    <location>
        <begin position="33"/>
        <end position="56"/>
    </location>
</feature>
<dbReference type="Gene3D" id="1.20.1250.20">
    <property type="entry name" value="MFS general substrate transporter like domains"/>
    <property type="match status" value="1"/>
</dbReference>
<dbReference type="Proteomes" id="UP001593940">
    <property type="component" value="Unassembled WGS sequence"/>
</dbReference>
<feature type="transmembrane region" description="Helical" evidence="5">
    <location>
        <begin position="186"/>
        <end position="207"/>
    </location>
</feature>
<proteinExistence type="predicted"/>
<dbReference type="InterPro" id="IPR036259">
    <property type="entry name" value="MFS_trans_sf"/>
</dbReference>
<feature type="transmembrane region" description="Helical" evidence="5">
    <location>
        <begin position="68"/>
        <end position="89"/>
    </location>
</feature>
<dbReference type="RefSeq" id="WP_377031382.1">
    <property type="nucleotide sequence ID" value="NZ_JBHOMY010000120.1"/>
</dbReference>
<feature type="transmembrane region" description="Helical" evidence="5">
    <location>
        <begin position="314"/>
        <end position="336"/>
    </location>
</feature>
<sequence length="369" mass="37113">MTLSNAMPRAGHLDCLCPPTISDGSIPDHGGTALLAAAFALSVLSQVLTLSVLPAAGMALAPSAPWAMLPYAAFYAGAALASLPASLLLDAIGRRAAFSLGASLGIAGGLILAWALMHWHFGALALGSFWLGIASGFSLFYRHAATPLGGRGANATLLVFGAATLAGLLAPTIADIAGGLAVPNAAVGLAIAAALAHVGSLLVTAALPYRQLSIQRQSGVVVGWRRILWPTLIGAAGWFAMTALMGATPIAMIGCGLSDAVPQTIAWHVIAMYAPSLALAGFRSVRASRWTMIGGAMMAVAGILLLLPGTTGSFSASAAALGMGWSLVTLGATLWIHEAGEPSRLLLGFHDASLLGAALLGALAVGFVP</sequence>
<dbReference type="PANTHER" id="PTHR23534">
    <property type="entry name" value="MFS PERMEASE"/>
    <property type="match status" value="1"/>
</dbReference>
<evidence type="ECO:0000256" key="1">
    <source>
        <dbReference type="ARBA" id="ARBA00004370"/>
    </source>
</evidence>
<dbReference type="Pfam" id="PF00083">
    <property type="entry name" value="Sugar_tr"/>
    <property type="match status" value="1"/>
</dbReference>
<keyword evidence="3 5" id="KW-1133">Transmembrane helix</keyword>
<feature type="transmembrane region" description="Helical" evidence="5">
    <location>
        <begin position="227"/>
        <end position="253"/>
    </location>
</feature>
<evidence type="ECO:0000256" key="3">
    <source>
        <dbReference type="ARBA" id="ARBA00022989"/>
    </source>
</evidence>
<feature type="transmembrane region" description="Helical" evidence="5">
    <location>
        <begin position="348"/>
        <end position="368"/>
    </location>
</feature>
<evidence type="ECO:0000256" key="4">
    <source>
        <dbReference type="ARBA" id="ARBA00023136"/>
    </source>
</evidence>
<feature type="transmembrane region" description="Helical" evidence="5">
    <location>
        <begin position="153"/>
        <end position="174"/>
    </location>
</feature>